<evidence type="ECO:0000313" key="2">
    <source>
        <dbReference type="EMBL" id="KAF2186199.1"/>
    </source>
</evidence>
<evidence type="ECO:0000313" key="3">
    <source>
        <dbReference type="Proteomes" id="UP000800200"/>
    </source>
</evidence>
<protein>
    <submittedName>
        <fullName evidence="2">Uncharacterized protein</fullName>
    </submittedName>
</protein>
<dbReference type="AlphaFoldDB" id="A0A6A6E6J8"/>
<reference evidence="2" key="1">
    <citation type="journal article" date="2020" name="Stud. Mycol.">
        <title>101 Dothideomycetes genomes: a test case for predicting lifestyles and emergence of pathogens.</title>
        <authorList>
            <person name="Haridas S."/>
            <person name="Albert R."/>
            <person name="Binder M."/>
            <person name="Bloem J."/>
            <person name="Labutti K."/>
            <person name="Salamov A."/>
            <person name="Andreopoulos B."/>
            <person name="Baker S."/>
            <person name="Barry K."/>
            <person name="Bills G."/>
            <person name="Bluhm B."/>
            <person name="Cannon C."/>
            <person name="Castanera R."/>
            <person name="Culley D."/>
            <person name="Daum C."/>
            <person name="Ezra D."/>
            <person name="Gonzalez J."/>
            <person name="Henrissat B."/>
            <person name="Kuo A."/>
            <person name="Liang C."/>
            <person name="Lipzen A."/>
            <person name="Lutzoni F."/>
            <person name="Magnuson J."/>
            <person name="Mondo S."/>
            <person name="Nolan M."/>
            <person name="Ohm R."/>
            <person name="Pangilinan J."/>
            <person name="Park H.-J."/>
            <person name="Ramirez L."/>
            <person name="Alfaro M."/>
            <person name="Sun H."/>
            <person name="Tritt A."/>
            <person name="Yoshinaga Y."/>
            <person name="Zwiers L.-H."/>
            <person name="Turgeon B."/>
            <person name="Goodwin S."/>
            <person name="Spatafora J."/>
            <person name="Crous P."/>
            <person name="Grigoriev I."/>
        </authorList>
    </citation>
    <scope>NUCLEOTIDE SEQUENCE</scope>
    <source>
        <strain evidence="2">CBS 207.26</strain>
    </source>
</reference>
<feature type="compositionally biased region" description="Polar residues" evidence="1">
    <location>
        <begin position="154"/>
        <end position="165"/>
    </location>
</feature>
<feature type="region of interest" description="Disordered" evidence="1">
    <location>
        <begin position="137"/>
        <end position="165"/>
    </location>
</feature>
<name>A0A6A6E6J8_9PEZI</name>
<dbReference type="OrthoDB" id="3813295at2759"/>
<dbReference type="EMBL" id="ML994630">
    <property type="protein sequence ID" value="KAF2186199.1"/>
    <property type="molecule type" value="Genomic_DNA"/>
</dbReference>
<dbReference type="Proteomes" id="UP000800200">
    <property type="component" value="Unassembled WGS sequence"/>
</dbReference>
<feature type="compositionally biased region" description="Basic and acidic residues" evidence="1">
    <location>
        <begin position="142"/>
        <end position="151"/>
    </location>
</feature>
<proteinExistence type="predicted"/>
<evidence type="ECO:0000256" key="1">
    <source>
        <dbReference type="SAM" id="MobiDB-lite"/>
    </source>
</evidence>
<keyword evidence="3" id="KW-1185">Reference proteome</keyword>
<organism evidence="2 3">
    <name type="scientific">Zopfia rhizophila CBS 207.26</name>
    <dbReference type="NCBI Taxonomy" id="1314779"/>
    <lineage>
        <taxon>Eukaryota</taxon>
        <taxon>Fungi</taxon>
        <taxon>Dikarya</taxon>
        <taxon>Ascomycota</taxon>
        <taxon>Pezizomycotina</taxon>
        <taxon>Dothideomycetes</taxon>
        <taxon>Dothideomycetes incertae sedis</taxon>
        <taxon>Zopfiaceae</taxon>
        <taxon>Zopfia</taxon>
    </lineage>
</organism>
<accession>A0A6A6E6J8</accession>
<sequence>MPNLVSPEADLIFPEPEAGEEWPTHTIHTHYFGFSIPEEEIGPFIYIRAQPYFKTCLVGISIFKGVDNLRPLDCEHDNIINTLPWPKVTSNVIETANGLKLDFIAPGKKCRITYKGKDGSTHFDIRQTALRPMLPKGFVMPGEDRDTDPRRNQGGWSSSCTAWEK</sequence>
<gene>
    <name evidence="2" type="ORF">K469DRAFT_687203</name>
</gene>